<feature type="compositionally biased region" description="Basic and acidic residues" evidence="6">
    <location>
        <begin position="261"/>
        <end position="273"/>
    </location>
</feature>
<evidence type="ECO:0000313" key="7">
    <source>
        <dbReference type="EMBL" id="ODV83719.1"/>
    </source>
</evidence>
<feature type="compositionally biased region" description="Basic and acidic residues" evidence="6">
    <location>
        <begin position="231"/>
        <end position="242"/>
    </location>
</feature>
<feature type="compositionally biased region" description="Basic and acidic residues" evidence="6">
    <location>
        <begin position="297"/>
        <end position="310"/>
    </location>
</feature>
<keyword evidence="3" id="KW-0690">Ribosome biogenesis</keyword>
<dbReference type="GO" id="GO:0042273">
    <property type="term" value="P:ribosomal large subunit biogenesis"/>
    <property type="evidence" value="ECO:0007669"/>
    <property type="project" value="TreeGrafter"/>
</dbReference>
<dbReference type="EMBL" id="KV453861">
    <property type="protein sequence ID" value="ODV83719.1"/>
    <property type="molecule type" value="Genomic_DNA"/>
</dbReference>
<accession>A0A1E4SW43</accession>
<evidence type="ECO:0000256" key="4">
    <source>
        <dbReference type="ARBA" id="ARBA00023054"/>
    </source>
</evidence>
<dbReference type="STRING" id="983967.A0A1E4SW43"/>
<feature type="region of interest" description="Disordered" evidence="6">
    <location>
        <begin position="1"/>
        <end position="115"/>
    </location>
</feature>
<evidence type="ECO:0000256" key="2">
    <source>
        <dbReference type="ARBA" id="ARBA00007336"/>
    </source>
</evidence>
<dbReference type="GO" id="GO:0030687">
    <property type="term" value="C:preribosome, large subunit precursor"/>
    <property type="evidence" value="ECO:0007669"/>
    <property type="project" value="TreeGrafter"/>
</dbReference>
<dbReference type="Proteomes" id="UP000094801">
    <property type="component" value="Unassembled WGS sequence"/>
</dbReference>
<dbReference type="OrthoDB" id="443772at2759"/>
<protein>
    <submittedName>
        <fullName evidence="7">Uncharacterized protein</fullName>
    </submittedName>
</protein>
<evidence type="ECO:0000256" key="5">
    <source>
        <dbReference type="ARBA" id="ARBA00023242"/>
    </source>
</evidence>
<evidence type="ECO:0000256" key="6">
    <source>
        <dbReference type="SAM" id="MobiDB-lite"/>
    </source>
</evidence>
<dbReference type="InterPro" id="IPR008610">
    <property type="entry name" value="Ebp2"/>
</dbReference>
<sequence length="357" mass="41234">MAKSARAKKSQDKNDVDYKSEVLSKKEQRKIKKVIQQEKPEEEEEEVDEDDEEDDDDSDIENIESRLDFDALAESEDDEDIISDAEEKEEDEEEDDDEEEDPEAEEDDVPLSDVEIDSDADIVPYTKLTINNVAALKDSLSRIQIPFEKYGFDEHQSITYHSAVEDDIKDIYDDTERELQFFKQGLDAAVEGRKKLLALKIRFSRPMDYFAEMVKSDEHMEKLKVKLMKEATEKKASEESRRQRQLKKFGKQVQHETLQNRQKEKRDALEKIKSLKRKRQSNEIGDDEFNIAVEEAAAAKEETRGRDKRGGKGGNKRQKSDDRFSSKGGERFGKPGGKGSAAKSRPGKNRRRNKKKM</sequence>
<feature type="compositionally biased region" description="Basic and acidic residues" evidence="6">
    <location>
        <begin position="318"/>
        <end position="333"/>
    </location>
</feature>
<evidence type="ECO:0000256" key="3">
    <source>
        <dbReference type="ARBA" id="ARBA00022517"/>
    </source>
</evidence>
<dbReference type="PANTHER" id="PTHR13028">
    <property type="entry name" value="RRNA PROCESSING PROTEIN EBNA1-BINDING PROTEIN-RELATED"/>
    <property type="match status" value="1"/>
</dbReference>
<feature type="compositionally biased region" description="Acidic residues" evidence="6">
    <location>
        <begin position="40"/>
        <end position="62"/>
    </location>
</feature>
<dbReference type="GO" id="GO:0005730">
    <property type="term" value="C:nucleolus"/>
    <property type="evidence" value="ECO:0007669"/>
    <property type="project" value="UniProtKB-SubCell"/>
</dbReference>
<name>A0A1E4SW43_9ASCO</name>
<dbReference type="AlphaFoldDB" id="A0A1E4SW43"/>
<evidence type="ECO:0000313" key="8">
    <source>
        <dbReference type="Proteomes" id="UP000094801"/>
    </source>
</evidence>
<feature type="compositionally biased region" description="Basic residues" evidence="6">
    <location>
        <begin position="345"/>
        <end position="357"/>
    </location>
</feature>
<dbReference type="PANTHER" id="PTHR13028:SF0">
    <property type="entry name" value="RRNA-PROCESSING PROTEIN EBP2-RELATED"/>
    <property type="match status" value="1"/>
</dbReference>
<dbReference type="GO" id="GO:0034399">
    <property type="term" value="C:nuclear periphery"/>
    <property type="evidence" value="ECO:0007669"/>
    <property type="project" value="TreeGrafter"/>
</dbReference>
<keyword evidence="5" id="KW-0539">Nucleus</keyword>
<dbReference type="GO" id="GO:0006364">
    <property type="term" value="P:rRNA processing"/>
    <property type="evidence" value="ECO:0007669"/>
    <property type="project" value="TreeGrafter"/>
</dbReference>
<evidence type="ECO:0000256" key="1">
    <source>
        <dbReference type="ARBA" id="ARBA00004604"/>
    </source>
</evidence>
<comment type="subcellular location">
    <subcellularLocation>
        <location evidence="1">Nucleus</location>
        <location evidence="1">Nucleolus</location>
    </subcellularLocation>
</comment>
<gene>
    <name evidence="7" type="ORF">CANARDRAFT_208906</name>
</gene>
<feature type="compositionally biased region" description="Acidic residues" evidence="6">
    <location>
        <begin position="71"/>
        <end position="115"/>
    </location>
</feature>
<keyword evidence="8" id="KW-1185">Reference proteome</keyword>
<proteinExistence type="inferred from homology"/>
<organism evidence="7 8">
    <name type="scientific">[Candida] arabinofermentans NRRL YB-2248</name>
    <dbReference type="NCBI Taxonomy" id="983967"/>
    <lineage>
        <taxon>Eukaryota</taxon>
        <taxon>Fungi</taxon>
        <taxon>Dikarya</taxon>
        <taxon>Ascomycota</taxon>
        <taxon>Saccharomycotina</taxon>
        <taxon>Pichiomycetes</taxon>
        <taxon>Pichiales</taxon>
        <taxon>Pichiaceae</taxon>
        <taxon>Ogataea</taxon>
        <taxon>Ogataea/Candida clade</taxon>
    </lineage>
</organism>
<keyword evidence="4" id="KW-0175">Coiled coil</keyword>
<feature type="region of interest" description="Disordered" evidence="6">
    <location>
        <begin position="231"/>
        <end position="357"/>
    </location>
</feature>
<comment type="similarity">
    <text evidence="2">Belongs to the EBP2 family.</text>
</comment>
<feature type="compositionally biased region" description="Basic and acidic residues" evidence="6">
    <location>
        <begin position="9"/>
        <end position="26"/>
    </location>
</feature>
<dbReference type="Pfam" id="PF05890">
    <property type="entry name" value="Ebp2"/>
    <property type="match status" value="1"/>
</dbReference>
<reference evidence="8" key="1">
    <citation type="submission" date="2016-04" db="EMBL/GenBank/DDBJ databases">
        <title>Comparative genomics of biotechnologically important yeasts.</title>
        <authorList>
            <consortium name="DOE Joint Genome Institute"/>
            <person name="Riley R."/>
            <person name="Haridas S."/>
            <person name="Wolfe K.H."/>
            <person name="Lopes M.R."/>
            <person name="Hittinger C.T."/>
            <person name="Goker M."/>
            <person name="Salamov A."/>
            <person name="Wisecaver J."/>
            <person name="Long T.M."/>
            <person name="Aerts A.L."/>
            <person name="Barry K."/>
            <person name="Choi C."/>
            <person name="Clum A."/>
            <person name="Coughlan A.Y."/>
            <person name="Deshpande S."/>
            <person name="Douglass A.P."/>
            <person name="Hanson S.J."/>
            <person name="Klenk H.-P."/>
            <person name="Labutti K."/>
            <person name="Lapidus A."/>
            <person name="Lindquist E."/>
            <person name="Lipzen A."/>
            <person name="Meier-Kolthoff J.P."/>
            <person name="Ohm R.A."/>
            <person name="Otillar R.P."/>
            <person name="Pangilinan J."/>
            <person name="Peng Y."/>
            <person name="Rokas A."/>
            <person name="Rosa C.A."/>
            <person name="Scheuner C."/>
            <person name="Sibirny A.A."/>
            <person name="Slot J.C."/>
            <person name="Stielow J.B."/>
            <person name="Sun H."/>
            <person name="Kurtzman C.P."/>
            <person name="Blackwell M."/>
            <person name="Grigoriev I.V."/>
            <person name="Jeffries T.W."/>
        </authorList>
    </citation>
    <scope>NUCLEOTIDE SEQUENCE [LARGE SCALE GENOMIC DNA]</scope>
    <source>
        <strain evidence="8">NRRL YB-2248</strain>
    </source>
</reference>